<dbReference type="InterPro" id="IPR010723">
    <property type="entry name" value="HemN_C"/>
</dbReference>
<accession>A0AAE3AKU2</accession>
<dbReference type="GO" id="GO:0004109">
    <property type="term" value="F:coproporphyrinogen oxidase activity"/>
    <property type="evidence" value="ECO:0007669"/>
    <property type="project" value="InterPro"/>
</dbReference>
<dbReference type="Pfam" id="PF06969">
    <property type="entry name" value="HemN_C"/>
    <property type="match status" value="1"/>
</dbReference>
<protein>
    <recommendedName>
        <fullName evidence="2 9">Heme chaperone HemW</fullName>
    </recommendedName>
</protein>
<dbReference type="GO" id="GO:0005737">
    <property type="term" value="C:cytoplasm"/>
    <property type="evidence" value="ECO:0007669"/>
    <property type="project" value="UniProtKB-SubCell"/>
</dbReference>
<evidence type="ECO:0000256" key="1">
    <source>
        <dbReference type="ARBA" id="ARBA00006100"/>
    </source>
</evidence>
<reference evidence="11" key="1">
    <citation type="submission" date="2021-10" db="EMBL/GenBank/DDBJ databases">
        <title>Anaerobic single-cell dispensing facilitates the cultivation of human gut bacteria.</title>
        <authorList>
            <person name="Afrizal A."/>
        </authorList>
    </citation>
    <scope>NUCLEOTIDE SEQUENCE</scope>
    <source>
        <strain evidence="11">CLA-AA-H274</strain>
    </source>
</reference>
<comment type="similarity">
    <text evidence="1">Belongs to the anaerobic coproporphyrinogen-III oxidase family. HemW subfamily.</text>
</comment>
<evidence type="ECO:0000256" key="7">
    <source>
        <dbReference type="ARBA" id="ARBA00023014"/>
    </source>
</evidence>
<evidence type="ECO:0000256" key="8">
    <source>
        <dbReference type="ARBA" id="ARBA00023186"/>
    </source>
</evidence>
<gene>
    <name evidence="11" type="primary">hemW</name>
    <name evidence="11" type="ORF">LKD32_01825</name>
</gene>
<dbReference type="GO" id="GO:0006779">
    <property type="term" value="P:porphyrin-containing compound biosynthetic process"/>
    <property type="evidence" value="ECO:0007669"/>
    <property type="project" value="InterPro"/>
</dbReference>
<keyword evidence="12" id="KW-1185">Reference proteome</keyword>
<evidence type="ECO:0000256" key="9">
    <source>
        <dbReference type="RuleBase" id="RU364116"/>
    </source>
</evidence>
<dbReference type="PANTHER" id="PTHR13932:SF5">
    <property type="entry name" value="RADICAL S-ADENOSYL METHIONINE DOMAIN-CONTAINING PROTEIN 1, MITOCHONDRIAL"/>
    <property type="match status" value="1"/>
</dbReference>
<dbReference type="InterPro" id="IPR004559">
    <property type="entry name" value="HemW-like"/>
</dbReference>
<feature type="domain" description="Radical SAM core" evidence="10">
    <location>
        <begin position="9"/>
        <end position="260"/>
    </location>
</feature>
<name>A0AAE3AKU2_9FIRM</name>
<dbReference type="InterPro" id="IPR034505">
    <property type="entry name" value="Coproporphyrinogen-III_oxidase"/>
</dbReference>
<proteinExistence type="inferred from homology"/>
<dbReference type="RefSeq" id="WP_308450455.1">
    <property type="nucleotide sequence ID" value="NZ_JAJEPU010000003.1"/>
</dbReference>
<evidence type="ECO:0000256" key="5">
    <source>
        <dbReference type="ARBA" id="ARBA00022723"/>
    </source>
</evidence>
<keyword evidence="9" id="KW-0004">4Fe-4S</keyword>
<keyword evidence="7 9" id="KW-0411">Iron-sulfur</keyword>
<dbReference type="Gene3D" id="3.20.20.70">
    <property type="entry name" value="Aldolase class I"/>
    <property type="match status" value="1"/>
</dbReference>
<dbReference type="Proteomes" id="UP001198962">
    <property type="component" value="Unassembled WGS sequence"/>
</dbReference>
<evidence type="ECO:0000256" key="6">
    <source>
        <dbReference type="ARBA" id="ARBA00023004"/>
    </source>
</evidence>
<keyword evidence="4 9" id="KW-0949">S-adenosyl-L-methionine</keyword>
<dbReference type="InterPro" id="IPR007197">
    <property type="entry name" value="rSAM"/>
</dbReference>
<organism evidence="11 12">
    <name type="scientific">Brotaphodocola catenula</name>
    <dbReference type="NCBI Taxonomy" id="2885361"/>
    <lineage>
        <taxon>Bacteria</taxon>
        <taxon>Bacillati</taxon>
        <taxon>Bacillota</taxon>
        <taxon>Clostridia</taxon>
        <taxon>Lachnospirales</taxon>
        <taxon>Lachnospiraceae</taxon>
        <taxon>Brotaphodocola</taxon>
    </lineage>
</organism>
<evidence type="ECO:0000313" key="11">
    <source>
        <dbReference type="EMBL" id="MCC2163633.1"/>
    </source>
</evidence>
<evidence type="ECO:0000259" key="10">
    <source>
        <dbReference type="PROSITE" id="PS51918"/>
    </source>
</evidence>
<keyword evidence="6 9" id="KW-0408">Iron</keyword>
<evidence type="ECO:0000256" key="3">
    <source>
        <dbReference type="ARBA" id="ARBA00022617"/>
    </source>
</evidence>
<dbReference type="PROSITE" id="PS51918">
    <property type="entry name" value="RADICAL_SAM"/>
    <property type="match status" value="1"/>
</dbReference>
<dbReference type="SUPFAM" id="SSF102114">
    <property type="entry name" value="Radical SAM enzymes"/>
    <property type="match status" value="2"/>
</dbReference>
<dbReference type="SFLD" id="SFLDS00029">
    <property type="entry name" value="Radical_SAM"/>
    <property type="match status" value="2"/>
</dbReference>
<dbReference type="SFLD" id="SFLDF00562">
    <property type="entry name" value="HemN-like__clustered_with_heat"/>
    <property type="match status" value="1"/>
</dbReference>
<evidence type="ECO:0000313" key="12">
    <source>
        <dbReference type="Proteomes" id="UP001198962"/>
    </source>
</evidence>
<dbReference type="CDD" id="cd01335">
    <property type="entry name" value="Radical_SAM"/>
    <property type="match status" value="1"/>
</dbReference>
<dbReference type="InterPro" id="IPR058240">
    <property type="entry name" value="rSAM_sf"/>
</dbReference>
<dbReference type="GO" id="GO:0046872">
    <property type="term" value="F:metal ion binding"/>
    <property type="evidence" value="ECO:0007669"/>
    <property type="project" value="UniProtKB-UniRule"/>
</dbReference>
<comment type="function">
    <text evidence="9">Probably acts as a heme chaperone, transferring heme to an unknown acceptor. Binds one molecule of heme per monomer, possibly covalently. Binds 1 [4Fe-4S] cluster. The cluster is coordinated with 3 cysteines and an exchangeable S-adenosyl-L-methionine.</text>
</comment>
<keyword evidence="8 9" id="KW-0143">Chaperone</keyword>
<dbReference type="SFLD" id="SFLDG01082">
    <property type="entry name" value="B12-binding_domain_containing"/>
    <property type="match status" value="1"/>
</dbReference>
<dbReference type="NCBIfam" id="TIGR00539">
    <property type="entry name" value="hemN_rel"/>
    <property type="match status" value="1"/>
</dbReference>
<sequence>MENKGNNGINKKKKLELYIHIPFCIRKCAYCDFLSFSAPERSYRGYIEKLIEEIYGQSGSFADYQVDTIFVGGGTPSILPPELIEELFAVIHSCFDVSPFAEVTIEANPGTLTMEKLEIYRQSGINRLSIGLQSADDEELKYLGRIHSYDEFLKSYQRARQAGFKNINIDLMSALPGQDLHSWKSTLKKVMMLKPEHISAYSLIIEEGTPFYERYGDEEGGRHLADCKSVNIQIPDSPESEKAAVDGSEILNGQAGLNRRAWPKLNATPLPDLPDEETDREMYHLTKELMALQGYRRYEISNYAKPGFECRHNIGYWTGVEYLGLGLGASSYTFGYRYHNTTDLKEYLSMNLREPGIAAQEIQELSRKEQIEEFMFLGLRMMRGVSGSDFYEKFGLNMWNVYGKVMQKLKDQGLIVFDGTSVRLSDLGIDVSNVVLSEFLLDD</sequence>
<dbReference type="AlphaFoldDB" id="A0AAE3AKU2"/>
<keyword evidence="5 9" id="KW-0479">Metal-binding</keyword>
<dbReference type="Pfam" id="PF04055">
    <property type="entry name" value="Radical_SAM"/>
    <property type="match status" value="1"/>
</dbReference>
<dbReference type="SMART" id="SM00729">
    <property type="entry name" value="Elp3"/>
    <property type="match status" value="1"/>
</dbReference>
<dbReference type="SFLD" id="SFLDG01065">
    <property type="entry name" value="anaerobic_coproporphyrinogen-I"/>
    <property type="match status" value="1"/>
</dbReference>
<evidence type="ECO:0000256" key="2">
    <source>
        <dbReference type="ARBA" id="ARBA00017228"/>
    </source>
</evidence>
<keyword evidence="3 9" id="KW-0349">Heme</keyword>
<comment type="caution">
    <text evidence="11">The sequence shown here is derived from an EMBL/GenBank/DDBJ whole genome shotgun (WGS) entry which is preliminary data.</text>
</comment>
<dbReference type="GO" id="GO:0051539">
    <property type="term" value="F:4 iron, 4 sulfur cluster binding"/>
    <property type="evidence" value="ECO:0007669"/>
    <property type="project" value="UniProtKB-UniRule"/>
</dbReference>
<comment type="subcellular location">
    <subcellularLocation>
        <location evidence="9">Cytoplasm</location>
    </subcellularLocation>
</comment>
<dbReference type="PANTHER" id="PTHR13932">
    <property type="entry name" value="COPROPORPHYRINIGEN III OXIDASE"/>
    <property type="match status" value="1"/>
</dbReference>
<dbReference type="InterPro" id="IPR006638">
    <property type="entry name" value="Elp3/MiaA/NifB-like_rSAM"/>
</dbReference>
<dbReference type="InterPro" id="IPR013785">
    <property type="entry name" value="Aldolase_TIM"/>
</dbReference>
<evidence type="ECO:0000256" key="4">
    <source>
        <dbReference type="ARBA" id="ARBA00022691"/>
    </source>
</evidence>
<dbReference type="EMBL" id="JAJEPU010000003">
    <property type="protein sequence ID" value="MCC2163633.1"/>
    <property type="molecule type" value="Genomic_DNA"/>
</dbReference>
<keyword evidence="9" id="KW-0963">Cytoplasm</keyword>